<accession>D0LL28</accession>
<feature type="compositionally biased region" description="Basic and acidic residues" evidence="1">
    <location>
        <begin position="215"/>
        <end position="229"/>
    </location>
</feature>
<evidence type="ECO:0000313" key="2">
    <source>
        <dbReference type="EMBL" id="ACY16748.1"/>
    </source>
</evidence>
<keyword evidence="3" id="KW-1185">Reference proteome</keyword>
<proteinExistence type="predicted"/>
<gene>
    <name evidence="2" type="ordered locus">Hoch_4251</name>
</gene>
<protein>
    <submittedName>
        <fullName evidence="2">Uncharacterized protein</fullName>
    </submittedName>
</protein>
<reference evidence="2 3" key="1">
    <citation type="journal article" date="2010" name="Stand. Genomic Sci.">
        <title>Complete genome sequence of Haliangium ochraceum type strain (SMP-2).</title>
        <authorList>
            <consortium name="US DOE Joint Genome Institute (JGI-PGF)"/>
            <person name="Ivanova N."/>
            <person name="Daum C."/>
            <person name="Lang E."/>
            <person name="Abt B."/>
            <person name="Kopitz M."/>
            <person name="Saunders E."/>
            <person name="Lapidus A."/>
            <person name="Lucas S."/>
            <person name="Glavina Del Rio T."/>
            <person name="Nolan M."/>
            <person name="Tice H."/>
            <person name="Copeland A."/>
            <person name="Cheng J.F."/>
            <person name="Chen F."/>
            <person name="Bruce D."/>
            <person name="Goodwin L."/>
            <person name="Pitluck S."/>
            <person name="Mavromatis K."/>
            <person name="Pati A."/>
            <person name="Mikhailova N."/>
            <person name="Chen A."/>
            <person name="Palaniappan K."/>
            <person name="Land M."/>
            <person name="Hauser L."/>
            <person name="Chang Y.J."/>
            <person name="Jeffries C.D."/>
            <person name="Detter J.C."/>
            <person name="Brettin T."/>
            <person name="Rohde M."/>
            <person name="Goker M."/>
            <person name="Bristow J."/>
            <person name="Markowitz V."/>
            <person name="Eisen J.A."/>
            <person name="Hugenholtz P."/>
            <person name="Kyrpides N.C."/>
            <person name="Klenk H.P."/>
        </authorList>
    </citation>
    <scope>NUCLEOTIDE SEQUENCE [LARGE SCALE GENOMIC DNA]</scope>
    <source>
        <strain evidence="3">DSM 14365 / CIP 107738 / JCM 11303 / AJ 13395 / SMP-2</strain>
    </source>
</reference>
<dbReference type="Proteomes" id="UP000001880">
    <property type="component" value="Chromosome"/>
</dbReference>
<dbReference type="AlphaFoldDB" id="D0LL28"/>
<evidence type="ECO:0000256" key="1">
    <source>
        <dbReference type="SAM" id="MobiDB-lite"/>
    </source>
</evidence>
<dbReference type="HOGENOM" id="CLU_1208418_0_0_7"/>
<feature type="region of interest" description="Disordered" evidence="1">
    <location>
        <begin position="1"/>
        <end position="32"/>
    </location>
</feature>
<feature type="compositionally biased region" description="Polar residues" evidence="1">
    <location>
        <begin position="1"/>
        <end position="13"/>
    </location>
</feature>
<feature type="region of interest" description="Disordered" evidence="1">
    <location>
        <begin position="190"/>
        <end position="229"/>
    </location>
</feature>
<dbReference type="EMBL" id="CP001804">
    <property type="protein sequence ID" value="ACY16748.1"/>
    <property type="molecule type" value="Genomic_DNA"/>
</dbReference>
<evidence type="ECO:0000313" key="3">
    <source>
        <dbReference type="Proteomes" id="UP000001880"/>
    </source>
</evidence>
<dbReference type="KEGG" id="hoh:Hoch_4251"/>
<name>D0LL28_HALO1</name>
<organism evidence="2 3">
    <name type="scientific">Haliangium ochraceum (strain DSM 14365 / JCM 11303 / SMP-2)</name>
    <dbReference type="NCBI Taxonomy" id="502025"/>
    <lineage>
        <taxon>Bacteria</taxon>
        <taxon>Pseudomonadati</taxon>
        <taxon>Myxococcota</taxon>
        <taxon>Polyangia</taxon>
        <taxon>Haliangiales</taxon>
        <taxon>Kofleriaceae</taxon>
        <taxon>Haliangium</taxon>
    </lineage>
</organism>
<sequence>MALPATESTTQTVAPVGWRQSARQAAPPPCTRRGRTRLVKLLFSRQSLSLIGQTCAGYLPARRTVAVLTPSGSLVLGDVDRHRRSVVRGRGDRLNLNFRLQAVGTSLSRRSLSSGIHGSMMDSSLPPNLGECPGARDASAARREEWRILVVFDRRATWPLEMARDSGAGEVFQRAANSLLRTWRSGAGGSRVRASERISRHRGRKQPCGRSATGSRRDARGRADGRGRA</sequence>